<dbReference type="SUPFAM" id="SSF51905">
    <property type="entry name" value="FAD/NAD(P)-binding domain"/>
    <property type="match status" value="1"/>
</dbReference>
<dbReference type="AlphaFoldDB" id="A0A7C3YQU8"/>
<accession>A0A7C3YQU8</accession>
<comment type="caution">
    <text evidence="10">The sequence shown here is derived from an EMBL/GenBank/DDBJ whole genome shotgun (WGS) entry which is preliminary data.</text>
</comment>
<comment type="cofactor">
    <cofactor evidence="1">
        <name>FAD</name>
        <dbReference type="ChEBI" id="CHEBI:57692"/>
    </cofactor>
</comment>
<feature type="domain" description="4Fe-4S ferredoxin-type" evidence="9">
    <location>
        <begin position="1067"/>
        <end position="1097"/>
    </location>
</feature>
<feature type="domain" description="4Fe-4S ferredoxin-type" evidence="9">
    <location>
        <begin position="751"/>
        <end position="780"/>
    </location>
</feature>
<keyword evidence="7" id="KW-0408">Iron</keyword>
<evidence type="ECO:0000256" key="8">
    <source>
        <dbReference type="ARBA" id="ARBA00023014"/>
    </source>
</evidence>
<comment type="similarity">
    <text evidence="2">Belongs to the HdrA family.</text>
</comment>
<keyword evidence="5" id="KW-0285">Flavoprotein</keyword>
<protein>
    <submittedName>
        <fullName evidence="10">FAD-dependent oxidoreductase</fullName>
    </submittedName>
</protein>
<dbReference type="PROSITE" id="PS00198">
    <property type="entry name" value="4FE4S_FER_1"/>
    <property type="match status" value="2"/>
</dbReference>
<keyword evidence="4" id="KW-0479">Metal-binding</keyword>
<feature type="domain" description="4Fe-4S ferredoxin-type" evidence="9">
    <location>
        <begin position="236"/>
        <end position="266"/>
    </location>
</feature>
<organism evidence="10">
    <name type="scientific">candidate division WOR-3 bacterium</name>
    <dbReference type="NCBI Taxonomy" id="2052148"/>
    <lineage>
        <taxon>Bacteria</taxon>
        <taxon>Bacteria division WOR-3</taxon>
    </lineage>
</organism>
<dbReference type="Gene3D" id="3.30.70.20">
    <property type="match status" value="1"/>
</dbReference>
<dbReference type="InterPro" id="IPR009051">
    <property type="entry name" value="Helical_ferredxn"/>
</dbReference>
<dbReference type="SUPFAM" id="SSF51971">
    <property type="entry name" value="Nucleotide-binding domain"/>
    <property type="match status" value="2"/>
</dbReference>
<evidence type="ECO:0000256" key="5">
    <source>
        <dbReference type="ARBA" id="ARBA00022827"/>
    </source>
</evidence>
<dbReference type="Pfam" id="PF14691">
    <property type="entry name" value="Fer4_20"/>
    <property type="match status" value="1"/>
</dbReference>
<dbReference type="InterPro" id="IPR017900">
    <property type="entry name" value="4Fe4S_Fe_S_CS"/>
</dbReference>
<keyword evidence="5" id="KW-0274">FAD</keyword>
<evidence type="ECO:0000313" key="10">
    <source>
        <dbReference type="EMBL" id="HGE99951.1"/>
    </source>
</evidence>
<sequence length="1110" mass="122949">MEEVRIGVYVCHCGVNISKTVDVKAVAEFAQSLPNVVIARDYLYMCSEPGQDLIKRDIKEYNLNRVVVASCSPRMHEPTFRGCIFEVGLNPYLFEMANIREQCSWVHDDKLSATEKAKDLVRSAVMRATFLEPLVPKTVPVTKRALVIGGGIAGIQAALDIADAGYQVYLVEKLPSIGGRMAQLEKTFPTLDCAACILTPKMVDVARQENITLLTYSEVEDIAGTIGNFKVKVRKKARFVSPQICNACQDCEFACPVSVKSEFDLGLKKRKAIYRPFPQAVPNVYTIDRKGISPCRAGCPAGVNAHGYIALIAQGKYEEALRLEREANPFASVCGRVCNHPCEGECNRKEAPIAIASLKRFIADHWLKNGKRLPEPVSKTKSQRIAVVGTGPAGLSCAYFLAKKGYWVTCFEKLPEPGGMLINGIPEFRLPREAVQADIDFILAHGIELKTGMTLGKDFYLEDLFLDGFDCIFLATGAYRDLKLNIPGEELEGVYSSLDFLIPVNRRLKDFTPIVRDKTVCVIGGGNAAFDTARVALRLGAKRVRIIYRRSQREMPAHPWEREEAEKEGVEIIYLAAPTRIIGPERVRAIECQKMELAEPDATGRRRPIPIPGSEFILECDLLISAIGQMPDTSFLPNLAKTRWGTLVVDSETLMTSQERVFAGGDLVSGPATIIEGVAMGKKAAESIDHYLTGTKPLEEKRPAVVRFGEEEYRKFPQIPRTQMRKIPISQRKDFSEVELGFSEEEARREAERCLNCAVCCECRECVRVCKPGAIDFTMEDEILELEVGAIVLATGYDEFDPTLKPEFGFGKYPEVITGLQAERLLSASGPTGGEFLINGKRPKDITFIHCVGSRDKQIGNEYCSRVCCMYIAKQAHLLKERMPDARITVFYMDVRAFGKGYEEFYDRVKQEGIIYRRGNPSEIYREGDKLIVRVEDTLLGEVIEHKTDCVVLGTGLVPSRDNKLLASLLKLSLSPDRFFLEAHPKLRPVDSTIDGVYLAGTCQGPKDIPDTVAQAKGAAASVIALLNKDEITIEPIVAEVSEERCSGCHICEGLCPYQALIFNPEKKVMVVESVLCKGCGVCFSACPSGAITLKHYTKEETLAQINALV</sequence>
<dbReference type="Pfam" id="PF12831">
    <property type="entry name" value="FAD_oxidored"/>
    <property type="match status" value="1"/>
</dbReference>
<gene>
    <name evidence="10" type="ORF">ENX07_07800</name>
</gene>
<dbReference type="SUPFAM" id="SSF54862">
    <property type="entry name" value="4Fe-4S ferredoxins"/>
    <property type="match status" value="1"/>
</dbReference>
<dbReference type="InterPro" id="IPR017896">
    <property type="entry name" value="4Fe4S_Fe-S-bd"/>
</dbReference>
<dbReference type="GO" id="GO:0016491">
    <property type="term" value="F:oxidoreductase activity"/>
    <property type="evidence" value="ECO:0007669"/>
    <property type="project" value="UniProtKB-KW"/>
</dbReference>
<dbReference type="InterPro" id="IPR028261">
    <property type="entry name" value="DPD_II"/>
</dbReference>
<evidence type="ECO:0000256" key="7">
    <source>
        <dbReference type="ARBA" id="ARBA00023004"/>
    </source>
</evidence>
<dbReference type="GO" id="GO:0051539">
    <property type="term" value="F:4 iron, 4 sulfur cluster binding"/>
    <property type="evidence" value="ECO:0007669"/>
    <property type="project" value="UniProtKB-KW"/>
</dbReference>
<keyword evidence="3" id="KW-0004">4Fe-4S</keyword>
<dbReference type="InterPro" id="IPR039650">
    <property type="entry name" value="HdrA-like"/>
</dbReference>
<dbReference type="Gene3D" id="1.10.1060.10">
    <property type="entry name" value="Alpha-helical ferredoxin"/>
    <property type="match status" value="1"/>
</dbReference>
<reference evidence="10" key="1">
    <citation type="journal article" date="2020" name="mSystems">
        <title>Genome- and Community-Level Interaction Insights into Carbon Utilization and Element Cycling Functions of Hydrothermarchaeota in Hydrothermal Sediment.</title>
        <authorList>
            <person name="Zhou Z."/>
            <person name="Liu Y."/>
            <person name="Xu W."/>
            <person name="Pan J."/>
            <person name="Luo Z.H."/>
            <person name="Li M."/>
        </authorList>
    </citation>
    <scope>NUCLEOTIDE SEQUENCE [LARGE SCALE GENOMIC DNA]</scope>
    <source>
        <strain evidence="10">SpSt-906</strain>
    </source>
</reference>
<dbReference type="Pfam" id="PF12838">
    <property type="entry name" value="Fer4_7"/>
    <property type="match status" value="1"/>
</dbReference>
<dbReference type="InterPro" id="IPR023753">
    <property type="entry name" value="FAD/NAD-binding_dom"/>
</dbReference>
<dbReference type="PANTHER" id="PTHR43498">
    <property type="entry name" value="FERREDOXIN:COB-COM HETERODISULFIDE REDUCTASE SUBUNIT A"/>
    <property type="match status" value="1"/>
</dbReference>
<keyword evidence="8" id="KW-0411">Iron-sulfur</keyword>
<dbReference type="Gene3D" id="3.50.50.60">
    <property type="entry name" value="FAD/NAD(P)-binding domain"/>
    <property type="match status" value="3"/>
</dbReference>
<evidence type="ECO:0000256" key="1">
    <source>
        <dbReference type="ARBA" id="ARBA00001974"/>
    </source>
</evidence>
<dbReference type="PRINTS" id="PR00419">
    <property type="entry name" value="ADXRDTASE"/>
</dbReference>
<feature type="domain" description="4Fe-4S ferredoxin-type" evidence="9">
    <location>
        <begin position="1037"/>
        <end position="1066"/>
    </location>
</feature>
<dbReference type="GO" id="GO:0046872">
    <property type="term" value="F:metal ion binding"/>
    <property type="evidence" value="ECO:0007669"/>
    <property type="project" value="UniProtKB-KW"/>
</dbReference>
<dbReference type="PROSITE" id="PS51379">
    <property type="entry name" value="4FE4S_FER_2"/>
    <property type="match status" value="4"/>
</dbReference>
<evidence type="ECO:0000256" key="2">
    <source>
        <dbReference type="ARBA" id="ARBA00006561"/>
    </source>
</evidence>
<dbReference type="Gene3D" id="3.40.50.720">
    <property type="entry name" value="NAD(P)-binding Rossmann-like Domain"/>
    <property type="match status" value="1"/>
</dbReference>
<dbReference type="PANTHER" id="PTHR43498:SF1">
    <property type="entry name" value="COB--COM HETERODISULFIDE REDUCTASE IRON-SULFUR SUBUNIT A"/>
    <property type="match status" value="1"/>
</dbReference>
<dbReference type="EMBL" id="DTMQ01000047">
    <property type="protein sequence ID" value="HGE99951.1"/>
    <property type="molecule type" value="Genomic_DNA"/>
</dbReference>
<dbReference type="SUPFAM" id="SSF46548">
    <property type="entry name" value="alpha-helical ferredoxin"/>
    <property type="match status" value="2"/>
</dbReference>
<evidence type="ECO:0000256" key="3">
    <source>
        <dbReference type="ARBA" id="ARBA00022485"/>
    </source>
</evidence>
<dbReference type="InterPro" id="IPR036188">
    <property type="entry name" value="FAD/NAD-bd_sf"/>
</dbReference>
<dbReference type="Pfam" id="PF07992">
    <property type="entry name" value="Pyr_redox_2"/>
    <property type="match status" value="1"/>
</dbReference>
<evidence type="ECO:0000256" key="6">
    <source>
        <dbReference type="ARBA" id="ARBA00023002"/>
    </source>
</evidence>
<keyword evidence="6" id="KW-0560">Oxidoreductase</keyword>
<evidence type="ECO:0000259" key="9">
    <source>
        <dbReference type="PROSITE" id="PS51379"/>
    </source>
</evidence>
<evidence type="ECO:0000256" key="4">
    <source>
        <dbReference type="ARBA" id="ARBA00022723"/>
    </source>
</evidence>
<name>A0A7C3YQU8_UNCW3</name>
<proteinExistence type="inferred from homology"/>